<evidence type="ECO:0000313" key="4">
    <source>
        <dbReference type="Proteomes" id="UP000243200"/>
    </source>
</evidence>
<feature type="region of interest" description="Disordered" evidence="1">
    <location>
        <begin position="513"/>
        <end position="546"/>
    </location>
</feature>
<sequence>MNAPKKKNKSLLETLSKEDVVTLIRKCYWDKLVYAIRYMGHRFSNFPKLLPFSYLLLFRFPHRLNAYKEEHRDLFNEIEADAKDALYRNNEIKKSKKLSLLIPLNSKTSLSNISLLRNFTRVNSLFFTCCSNYYSPLNGMLKGSPRNFLSTSKGRLSKGEEANGEGMMGKRPIGERVTEGVNYIQRNIKDIQRRSEFLDLYFMVISLIHRNKKYALLKKMEELYYENKLLKCCNNINSLYNKYILHILKRINEISIGTIDSLKNTCTKKLEKNFGSRKYMNTKNCICIEIEEKVYQFNKTMLNYKIFYNLFKENINLNNNKVICFFLPLPKKPNNLSFKNSHFYYLNKPIYLTTNLDEDIYNYIYIFHKYFLSFMFWSFYLKYQHIDKMKEIFNKELELLYYFFEQYNTTMNEEYFHYKKWNHKKKQTNIVYAILFDFKIEYIISLCLCVIKMYLKIKKKIDINYLTIVKILNFSLHPICKKKITRHYIVHLRRVHRVLLKLRSTYDRRKRQSMRYVSASRKGRGPQKKPKRLLRSTQKLVIRTPP</sequence>
<evidence type="ECO:0000256" key="1">
    <source>
        <dbReference type="SAM" id="MobiDB-lite"/>
    </source>
</evidence>
<feature type="transmembrane region" description="Helical" evidence="2">
    <location>
        <begin position="360"/>
        <end position="381"/>
    </location>
</feature>
<feature type="compositionally biased region" description="Basic residues" evidence="1">
    <location>
        <begin position="521"/>
        <end position="534"/>
    </location>
</feature>
<evidence type="ECO:0000313" key="3">
    <source>
        <dbReference type="EMBL" id="SBT78935.1"/>
    </source>
</evidence>
<proteinExistence type="predicted"/>
<feature type="transmembrane region" description="Helical" evidence="2">
    <location>
        <begin position="430"/>
        <end position="455"/>
    </location>
</feature>
<protein>
    <submittedName>
        <fullName evidence="3">Uncharacterized protein</fullName>
    </submittedName>
</protein>
<organism evidence="3 4">
    <name type="scientific">Plasmodium ovale</name>
    <name type="common">malaria parasite P. ovale</name>
    <dbReference type="NCBI Taxonomy" id="36330"/>
    <lineage>
        <taxon>Eukaryota</taxon>
        <taxon>Sar</taxon>
        <taxon>Alveolata</taxon>
        <taxon>Apicomplexa</taxon>
        <taxon>Aconoidasida</taxon>
        <taxon>Haemosporida</taxon>
        <taxon>Plasmodiidae</taxon>
        <taxon>Plasmodium</taxon>
        <taxon>Plasmodium (Plasmodium)</taxon>
    </lineage>
</organism>
<keyword evidence="2" id="KW-0812">Transmembrane</keyword>
<gene>
    <name evidence="3" type="primary">PowCR01_130043400</name>
    <name evidence="3" type="ORF">POWCR01_130043400</name>
</gene>
<dbReference type="VEuPathDB" id="PlasmoDB:POWCR01_130043400"/>
<name>A0A1C3KXS1_PLAOA</name>
<accession>A0A1C3KXS1</accession>
<keyword evidence="2" id="KW-1133">Transmembrane helix</keyword>
<keyword evidence="2" id="KW-0472">Membrane</keyword>
<dbReference type="Proteomes" id="UP000243200">
    <property type="component" value="Chromosome 13"/>
</dbReference>
<dbReference type="EMBL" id="LT594517">
    <property type="protein sequence ID" value="SBT78935.1"/>
    <property type="molecule type" value="Genomic_DNA"/>
</dbReference>
<reference evidence="3 4" key="1">
    <citation type="submission" date="2016-06" db="EMBL/GenBank/DDBJ databases">
        <authorList>
            <consortium name="Pathogen Informatics"/>
        </authorList>
    </citation>
    <scope>NUCLEOTIDE SEQUENCE [LARGE SCALE GENOMIC DNA]</scope>
    <source>
        <strain evidence="3">PowCR01</strain>
    </source>
</reference>
<dbReference type="VEuPathDB" id="PlasmoDB:PocGH01_13046700"/>
<dbReference type="OrthoDB" id="372837at2759"/>
<dbReference type="AlphaFoldDB" id="A0A1C3KXS1"/>
<evidence type="ECO:0000256" key="2">
    <source>
        <dbReference type="SAM" id="Phobius"/>
    </source>
</evidence>